<evidence type="ECO:0000256" key="7">
    <source>
        <dbReference type="PROSITE-ProRule" id="PRU00409"/>
    </source>
</evidence>
<dbReference type="Proteomes" id="UP001501231">
    <property type="component" value="Unassembled WGS sequence"/>
</dbReference>
<dbReference type="InterPro" id="IPR011054">
    <property type="entry name" value="Rudment_hybrid_motif"/>
</dbReference>
<dbReference type="PROSITE" id="PS00866">
    <property type="entry name" value="CPSASE_1"/>
    <property type="match status" value="1"/>
</dbReference>
<evidence type="ECO:0000259" key="8">
    <source>
        <dbReference type="PROSITE" id="PS50975"/>
    </source>
</evidence>
<sequence length="472" mass="49047">MMTRVLVANRGEIAVRVIRACRELGLDTVAVHSTADDGAAHVTAADRSVRIGPPPAGRSYLSIPAILEAARITGADTVHPGYGLLSEDPDFAEACRAAGLIFVGPSVEALRILGDKINARRIAAAAGLAVLPGSAEPVGSAAQVRAHAARTGYPLILKAAAGGGGRGMETVSGPGELAAALARVRSAATSLFGDERVFVERFLRSARHVEIQILGDRHGGLIHLGSRDCSLQRRNQKIVEEAPAPALPDALLDSIAADAVRCAAEIGYQGAGTFEFLVEPDGAYWFIEANCRIQVEHPVTEMVTGVDLVQEQLRVAAGEPLIAGGPGDGARPIRGCAIEVRINAEDPALDFRPAPGRLDEVALPAGPFVRVDTHVDSGATVPAEYDPLLAKIVVWAPDRAGALARMDRALAECRIGGPGVRTNRDFLRGLLRHPRVRAASHDTALLAGLTAGGAAELIASTANAPTGQGGPS</sequence>
<dbReference type="PANTHER" id="PTHR48095:SF2">
    <property type="entry name" value="BIOTIN CARBOXYLASE, CHLOROPLASTIC"/>
    <property type="match status" value="1"/>
</dbReference>
<dbReference type="Pfam" id="PF02785">
    <property type="entry name" value="Biotin_carb_C"/>
    <property type="match status" value="1"/>
</dbReference>
<dbReference type="InterPro" id="IPR005479">
    <property type="entry name" value="CPAse_ATP-bd"/>
</dbReference>
<keyword evidence="4 7" id="KW-0547">Nucleotide-binding</keyword>
<evidence type="ECO:0000256" key="2">
    <source>
        <dbReference type="ARBA" id="ARBA00013263"/>
    </source>
</evidence>
<dbReference type="EMBL" id="BAAARW010000016">
    <property type="protein sequence ID" value="GAA2425854.1"/>
    <property type="molecule type" value="Genomic_DNA"/>
</dbReference>
<proteinExistence type="predicted"/>
<evidence type="ECO:0000256" key="5">
    <source>
        <dbReference type="ARBA" id="ARBA00022840"/>
    </source>
</evidence>
<evidence type="ECO:0000259" key="9">
    <source>
        <dbReference type="PROSITE" id="PS50979"/>
    </source>
</evidence>
<feature type="domain" description="ATP-grasp" evidence="8">
    <location>
        <begin position="120"/>
        <end position="317"/>
    </location>
</feature>
<dbReference type="SUPFAM" id="SSF51246">
    <property type="entry name" value="Rudiment single hybrid motif"/>
    <property type="match status" value="1"/>
</dbReference>
<evidence type="ECO:0000256" key="1">
    <source>
        <dbReference type="ARBA" id="ARBA00003761"/>
    </source>
</evidence>
<evidence type="ECO:0000256" key="4">
    <source>
        <dbReference type="ARBA" id="ARBA00022741"/>
    </source>
</evidence>
<keyword evidence="11" id="KW-1185">Reference proteome</keyword>
<protein>
    <recommendedName>
        <fullName evidence="2">biotin carboxylase</fullName>
        <ecNumber evidence="2">6.3.4.14</ecNumber>
    </recommendedName>
</protein>
<dbReference type="Pfam" id="PF02786">
    <property type="entry name" value="CPSase_L_D2"/>
    <property type="match status" value="1"/>
</dbReference>
<dbReference type="InterPro" id="IPR005481">
    <property type="entry name" value="BC-like_N"/>
</dbReference>
<dbReference type="RefSeq" id="WP_344591036.1">
    <property type="nucleotide sequence ID" value="NZ_BAAARW010000016.1"/>
</dbReference>
<evidence type="ECO:0000313" key="10">
    <source>
        <dbReference type="EMBL" id="GAA2425854.1"/>
    </source>
</evidence>
<evidence type="ECO:0000256" key="3">
    <source>
        <dbReference type="ARBA" id="ARBA00022598"/>
    </source>
</evidence>
<name>A0ABN3JBR9_9ACTN</name>
<dbReference type="InterPro" id="IPR011761">
    <property type="entry name" value="ATP-grasp"/>
</dbReference>
<organism evidence="10 11">
    <name type="scientific">Actinomadura vinacea</name>
    <dbReference type="NCBI Taxonomy" id="115336"/>
    <lineage>
        <taxon>Bacteria</taxon>
        <taxon>Bacillati</taxon>
        <taxon>Actinomycetota</taxon>
        <taxon>Actinomycetes</taxon>
        <taxon>Streptosporangiales</taxon>
        <taxon>Thermomonosporaceae</taxon>
        <taxon>Actinomadura</taxon>
    </lineage>
</organism>
<reference evidence="10 11" key="1">
    <citation type="journal article" date="2019" name="Int. J. Syst. Evol. Microbiol.">
        <title>The Global Catalogue of Microorganisms (GCM) 10K type strain sequencing project: providing services to taxonomists for standard genome sequencing and annotation.</title>
        <authorList>
            <consortium name="The Broad Institute Genomics Platform"/>
            <consortium name="The Broad Institute Genome Sequencing Center for Infectious Disease"/>
            <person name="Wu L."/>
            <person name="Ma J."/>
        </authorList>
    </citation>
    <scope>NUCLEOTIDE SEQUENCE [LARGE SCALE GENOMIC DNA]</scope>
    <source>
        <strain evidence="10 11">JCM 3325</strain>
    </source>
</reference>
<dbReference type="InterPro" id="IPR051602">
    <property type="entry name" value="ACC_Biotin_Carboxylase"/>
</dbReference>
<keyword evidence="5 7" id="KW-0067">ATP-binding</keyword>
<dbReference type="SUPFAM" id="SSF52440">
    <property type="entry name" value="PreATP-grasp domain"/>
    <property type="match status" value="1"/>
</dbReference>
<keyword evidence="3" id="KW-0436">Ligase</keyword>
<gene>
    <name evidence="10" type="primary">accC_3</name>
    <name evidence="10" type="ORF">GCM10010191_42810</name>
</gene>
<dbReference type="Pfam" id="PF00289">
    <property type="entry name" value="Biotin_carb_N"/>
    <property type="match status" value="1"/>
</dbReference>
<comment type="caution">
    <text evidence="10">The sequence shown here is derived from an EMBL/GenBank/DDBJ whole genome shotgun (WGS) entry which is preliminary data.</text>
</comment>
<accession>A0ABN3JBR9</accession>
<feature type="domain" description="Biotin carboxylation" evidence="9">
    <location>
        <begin position="1"/>
        <end position="451"/>
    </location>
</feature>
<dbReference type="PROSITE" id="PS50975">
    <property type="entry name" value="ATP_GRASP"/>
    <property type="match status" value="1"/>
</dbReference>
<comment type="function">
    <text evidence="1">This protein is a component of the acetyl coenzyme A carboxylase complex; first, biotin carboxylase catalyzes the carboxylation of the carrier protein and then the transcarboxylase transfers the carboxyl group to form malonyl-CoA.</text>
</comment>
<dbReference type="InterPro" id="IPR005482">
    <property type="entry name" value="Biotin_COase_C"/>
</dbReference>
<dbReference type="PANTHER" id="PTHR48095">
    <property type="entry name" value="PYRUVATE CARBOXYLASE SUBUNIT A"/>
    <property type="match status" value="1"/>
</dbReference>
<dbReference type="SUPFAM" id="SSF56059">
    <property type="entry name" value="Glutathione synthetase ATP-binding domain-like"/>
    <property type="match status" value="1"/>
</dbReference>
<dbReference type="EC" id="6.3.4.14" evidence="2"/>
<dbReference type="SMART" id="SM00878">
    <property type="entry name" value="Biotin_carb_C"/>
    <property type="match status" value="1"/>
</dbReference>
<comment type="catalytic activity">
    <reaction evidence="6">
        <text>N(6)-biotinyl-L-lysyl-[protein] + hydrogencarbonate + ATP = N(6)-carboxybiotinyl-L-lysyl-[protein] + ADP + phosphate + H(+)</text>
        <dbReference type="Rhea" id="RHEA:13501"/>
        <dbReference type="Rhea" id="RHEA-COMP:10505"/>
        <dbReference type="Rhea" id="RHEA-COMP:10506"/>
        <dbReference type="ChEBI" id="CHEBI:15378"/>
        <dbReference type="ChEBI" id="CHEBI:17544"/>
        <dbReference type="ChEBI" id="CHEBI:30616"/>
        <dbReference type="ChEBI" id="CHEBI:43474"/>
        <dbReference type="ChEBI" id="CHEBI:83144"/>
        <dbReference type="ChEBI" id="CHEBI:83145"/>
        <dbReference type="ChEBI" id="CHEBI:456216"/>
        <dbReference type="EC" id="6.3.4.14"/>
    </reaction>
</comment>
<dbReference type="Gene3D" id="3.30.470.20">
    <property type="entry name" value="ATP-grasp fold, B domain"/>
    <property type="match status" value="1"/>
</dbReference>
<dbReference type="PROSITE" id="PS50979">
    <property type="entry name" value="BC"/>
    <property type="match status" value="1"/>
</dbReference>
<evidence type="ECO:0000256" key="6">
    <source>
        <dbReference type="ARBA" id="ARBA00048600"/>
    </source>
</evidence>
<evidence type="ECO:0000313" key="11">
    <source>
        <dbReference type="Proteomes" id="UP001501231"/>
    </source>
</evidence>
<dbReference type="InterPro" id="IPR011764">
    <property type="entry name" value="Biotin_carboxylation_dom"/>
</dbReference>
<dbReference type="InterPro" id="IPR016185">
    <property type="entry name" value="PreATP-grasp_dom_sf"/>
</dbReference>